<protein>
    <submittedName>
        <fullName evidence="2">Uncharacterized protein</fullName>
    </submittedName>
</protein>
<accession>A0A8H7QFL9</accession>
<reference evidence="2" key="1">
    <citation type="submission" date="2020-12" db="EMBL/GenBank/DDBJ databases">
        <title>Metabolic potential, ecology and presence of endohyphal bacteria is reflected in genomic diversity of Mucoromycotina.</title>
        <authorList>
            <person name="Muszewska A."/>
            <person name="Okrasinska A."/>
            <person name="Steczkiewicz K."/>
            <person name="Drgas O."/>
            <person name="Orlowska M."/>
            <person name="Perlinska-Lenart U."/>
            <person name="Aleksandrzak-Piekarczyk T."/>
            <person name="Szatraj K."/>
            <person name="Zielenkiewicz U."/>
            <person name="Pilsyk S."/>
            <person name="Malc E."/>
            <person name="Mieczkowski P."/>
            <person name="Kruszewska J.S."/>
            <person name="Biernat P."/>
            <person name="Pawlowska J."/>
        </authorList>
    </citation>
    <scope>NUCLEOTIDE SEQUENCE</scope>
    <source>
        <strain evidence="2">WA0000017839</strain>
    </source>
</reference>
<keyword evidence="3" id="KW-1185">Reference proteome</keyword>
<evidence type="ECO:0000313" key="3">
    <source>
        <dbReference type="Proteomes" id="UP000603453"/>
    </source>
</evidence>
<proteinExistence type="predicted"/>
<dbReference type="Proteomes" id="UP000603453">
    <property type="component" value="Unassembled WGS sequence"/>
</dbReference>
<dbReference type="OrthoDB" id="2286816at2759"/>
<comment type="caution">
    <text evidence="2">The sequence shown here is derived from an EMBL/GenBank/DDBJ whole genome shotgun (WGS) entry which is preliminary data.</text>
</comment>
<feature type="region of interest" description="Disordered" evidence="1">
    <location>
        <begin position="217"/>
        <end position="249"/>
    </location>
</feature>
<gene>
    <name evidence="2" type="ORF">INT47_003619</name>
</gene>
<sequence>MNNNSSSSIMSTSTSDDMVRAVFNEVVDLKSSVLRLDERFAIQFSPSPNNENATNFRAFATAVVSQGIDLVAKEREMARVNAHPDCLGARSIVATLPGAKTGFQPTRTNKTPCANARIDALIAYLWKKNHSNSSTEITHAKCKEIRLQFRSITRRLRYAMTQEGTVATSWGSLSPQERTYYALRLEGDIFDYGYQIYKCNKKWAANLLIQDTMKGQRQSERRRVGVSPVVEAPVEEPEAPTAIRNTRRR</sequence>
<name>A0A8H7QFL9_9FUNG</name>
<dbReference type="AlphaFoldDB" id="A0A8H7QFL9"/>
<dbReference type="EMBL" id="JAEPRD010000392">
    <property type="protein sequence ID" value="KAG2191532.1"/>
    <property type="molecule type" value="Genomic_DNA"/>
</dbReference>
<organism evidence="2 3">
    <name type="scientific">Mucor saturninus</name>
    <dbReference type="NCBI Taxonomy" id="64648"/>
    <lineage>
        <taxon>Eukaryota</taxon>
        <taxon>Fungi</taxon>
        <taxon>Fungi incertae sedis</taxon>
        <taxon>Mucoromycota</taxon>
        <taxon>Mucoromycotina</taxon>
        <taxon>Mucoromycetes</taxon>
        <taxon>Mucorales</taxon>
        <taxon>Mucorineae</taxon>
        <taxon>Mucoraceae</taxon>
        <taxon>Mucor</taxon>
    </lineage>
</organism>
<evidence type="ECO:0000256" key="1">
    <source>
        <dbReference type="SAM" id="MobiDB-lite"/>
    </source>
</evidence>
<evidence type="ECO:0000313" key="2">
    <source>
        <dbReference type="EMBL" id="KAG2191532.1"/>
    </source>
</evidence>